<dbReference type="SUPFAM" id="SSF101936">
    <property type="entry name" value="DNA-binding pseudobarrel domain"/>
    <property type="match status" value="1"/>
</dbReference>
<dbReference type="PROSITE" id="PS51745">
    <property type="entry name" value="PB1"/>
    <property type="match status" value="1"/>
</dbReference>
<evidence type="ECO:0000259" key="10">
    <source>
        <dbReference type="PROSITE" id="PS50863"/>
    </source>
</evidence>
<dbReference type="Pfam" id="PF02309">
    <property type="entry name" value="AUX_IAA"/>
    <property type="match status" value="1"/>
</dbReference>
<dbReference type="GO" id="GO:0006355">
    <property type="term" value="P:regulation of DNA-templated transcription"/>
    <property type="evidence" value="ECO:0007669"/>
    <property type="project" value="InterPro"/>
</dbReference>
<accession>A0A6A1UFX7</accession>
<dbReference type="GO" id="GO:0005634">
    <property type="term" value="C:nucleus"/>
    <property type="evidence" value="ECO:0007669"/>
    <property type="project" value="UniProtKB-SubCell"/>
</dbReference>
<evidence type="ECO:0000256" key="9">
    <source>
        <dbReference type="RuleBase" id="RU004561"/>
    </source>
</evidence>
<evidence type="ECO:0000256" key="3">
    <source>
        <dbReference type="ARBA" id="ARBA00011726"/>
    </source>
</evidence>
<dbReference type="InterPro" id="IPR044835">
    <property type="entry name" value="ARF_plant"/>
</dbReference>
<dbReference type="Gene3D" id="3.10.20.90">
    <property type="entry name" value="Phosphatidylinositol 3-kinase Catalytic Subunit, Chain A, domain 1"/>
    <property type="match status" value="1"/>
</dbReference>
<dbReference type="PANTHER" id="PTHR31384">
    <property type="entry name" value="AUXIN RESPONSE FACTOR 4-RELATED"/>
    <property type="match status" value="1"/>
</dbReference>
<dbReference type="InterPro" id="IPR053793">
    <property type="entry name" value="PB1-like"/>
</dbReference>
<comment type="similarity">
    <text evidence="2 9">Belongs to the ARF family.</text>
</comment>
<name>A0A6A1UFX7_9ROSI</name>
<evidence type="ECO:0000313" key="13">
    <source>
        <dbReference type="Proteomes" id="UP000516437"/>
    </source>
</evidence>
<comment type="subunit">
    <text evidence="3 9">Homodimers and heterodimers.</text>
</comment>
<dbReference type="Gene3D" id="2.30.30.1040">
    <property type="match status" value="1"/>
</dbReference>
<dbReference type="Pfam" id="PF06507">
    <property type="entry name" value="ARF_AD"/>
    <property type="match status" value="1"/>
</dbReference>
<dbReference type="Gene3D" id="2.40.330.10">
    <property type="entry name" value="DNA-binding pseudobarrel domain"/>
    <property type="match status" value="1"/>
</dbReference>
<reference evidence="12 13" key="1">
    <citation type="journal article" date="2019" name="Plant Biotechnol. J.">
        <title>The red bayberry genome and genetic basis of sex determination.</title>
        <authorList>
            <person name="Jia H.M."/>
            <person name="Jia H.J."/>
            <person name="Cai Q.L."/>
            <person name="Wang Y."/>
            <person name="Zhao H.B."/>
            <person name="Yang W.F."/>
            <person name="Wang G.Y."/>
            <person name="Li Y.H."/>
            <person name="Zhan D.L."/>
            <person name="Shen Y.T."/>
            <person name="Niu Q.F."/>
            <person name="Chang L."/>
            <person name="Qiu J."/>
            <person name="Zhao L."/>
            <person name="Xie H.B."/>
            <person name="Fu W.Y."/>
            <person name="Jin J."/>
            <person name="Li X.W."/>
            <person name="Jiao Y."/>
            <person name="Zhou C.C."/>
            <person name="Tu T."/>
            <person name="Chai C.Y."/>
            <person name="Gao J.L."/>
            <person name="Fan L.J."/>
            <person name="van de Weg E."/>
            <person name="Wang J.Y."/>
            <person name="Gao Z.S."/>
        </authorList>
    </citation>
    <scope>NUCLEOTIDE SEQUENCE [LARGE SCALE GENOMIC DNA]</scope>
    <source>
        <tissue evidence="12">Leaves</tissue>
    </source>
</reference>
<dbReference type="AlphaFoldDB" id="A0A6A1UFX7"/>
<evidence type="ECO:0000256" key="1">
    <source>
        <dbReference type="ARBA" id="ARBA00004123"/>
    </source>
</evidence>
<dbReference type="OrthoDB" id="1668982at2759"/>
<dbReference type="InterPro" id="IPR015300">
    <property type="entry name" value="DNA-bd_pseudobarrel_sf"/>
</dbReference>
<dbReference type="PANTHER" id="PTHR31384:SF25">
    <property type="entry name" value="AUXIN RESPONSE FACTOR"/>
    <property type="match status" value="1"/>
</dbReference>
<dbReference type="SMART" id="SM01019">
    <property type="entry name" value="B3"/>
    <property type="match status" value="1"/>
</dbReference>
<keyword evidence="7 9" id="KW-0539">Nucleus</keyword>
<dbReference type="GO" id="GO:0009734">
    <property type="term" value="P:auxin-activated signaling pathway"/>
    <property type="evidence" value="ECO:0007669"/>
    <property type="project" value="UniProtKB-KW"/>
</dbReference>
<evidence type="ECO:0000256" key="2">
    <source>
        <dbReference type="ARBA" id="ARBA00007853"/>
    </source>
</evidence>
<evidence type="ECO:0000259" key="11">
    <source>
        <dbReference type="PROSITE" id="PS51745"/>
    </source>
</evidence>
<evidence type="ECO:0000256" key="4">
    <source>
        <dbReference type="ARBA" id="ARBA00023015"/>
    </source>
</evidence>
<dbReference type="InterPro" id="IPR010525">
    <property type="entry name" value="ARF_dom"/>
</dbReference>
<dbReference type="SUPFAM" id="SSF54277">
    <property type="entry name" value="CAD &amp; PB1 domains"/>
    <property type="match status" value="1"/>
</dbReference>
<evidence type="ECO:0000256" key="7">
    <source>
        <dbReference type="ARBA" id="ARBA00023242"/>
    </source>
</evidence>
<evidence type="ECO:0000256" key="8">
    <source>
        <dbReference type="ARBA" id="ARBA00023294"/>
    </source>
</evidence>
<dbReference type="InterPro" id="IPR033389">
    <property type="entry name" value="AUX/IAA_dom"/>
</dbReference>
<dbReference type="EMBL" id="RXIC02000471">
    <property type="protein sequence ID" value="KAB1199425.1"/>
    <property type="molecule type" value="Genomic_DNA"/>
</dbReference>
<keyword evidence="5 9" id="KW-0238">DNA-binding</keyword>
<keyword evidence="6 9" id="KW-0804">Transcription</keyword>
<comment type="subcellular location">
    <subcellularLocation>
        <location evidence="1 9">Nucleus</location>
    </subcellularLocation>
</comment>
<dbReference type="InterPro" id="IPR003340">
    <property type="entry name" value="B3_DNA-bd"/>
</dbReference>
<organism evidence="12 13">
    <name type="scientific">Morella rubra</name>
    <name type="common">Chinese bayberry</name>
    <dbReference type="NCBI Taxonomy" id="262757"/>
    <lineage>
        <taxon>Eukaryota</taxon>
        <taxon>Viridiplantae</taxon>
        <taxon>Streptophyta</taxon>
        <taxon>Embryophyta</taxon>
        <taxon>Tracheophyta</taxon>
        <taxon>Spermatophyta</taxon>
        <taxon>Magnoliopsida</taxon>
        <taxon>eudicotyledons</taxon>
        <taxon>Gunneridae</taxon>
        <taxon>Pentapetalae</taxon>
        <taxon>rosids</taxon>
        <taxon>fabids</taxon>
        <taxon>Fagales</taxon>
        <taxon>Myricaceae</taxon>
        <taxon>Morella</taxon>
    </lineage>
</organism>
<feature type="domain" description="TF-B3" evidence="10">
    <location>
        <begin position="144"/>
        <end position="246"/>
    </location>
</feature>
<dbReference type="PROSITE" id="PS50863">
    <property type="entry name" value="B3"/>
    <property type="match status" value="1"/>
</dbReference>
<sequence>MCTLGLQGELLSEPIAEDKARRRSDGGFSVDHDNQDDLYAELWHACAGPHIYIPRVGENVLYFPQGHVEQVEAYIYQDGVMEMPIYDLPSKILCKVVHVQLKVEAHTDEVFAQVTLLPETEQDELNLENENALSSPQRASASSFVKILTPSDTSKHGGLSVPKRHADECFPPLDMSEQPPAQVLVTEDLQGCEWHFRHIYRGQPKRHLLTSGWSTFVAAKRLAAGDACIFLRGENGKLRVGICRAIKQLNNSWTSVISGYSMQHGILASAFHAVSTGTIFTVYYHPWTSPSKFILPFSQYIRLAESIYSVGTRFRMQIEGEACSEKRHSGTVVGIEDIDHIRWPGSEWRCLKVQWDTTSDTFVPPGRVSPWDIKLIESTNNTNNPTTMMLERKRMRPIIPSSPGFSSLIREGVSLSPVKYTSKRNKMVLQGQEERETKLGAQTPAELPHLTIPADSNWDQRLLGLENQLCLPMHDQFYRCDRNTVSSPGGNIVAPCPTYQWRPIFTRDGVIKHGSALGRSVDLVRFKGYVELIAEFDQMFDFKGSLIDGSSGWQITYMDDEGDLMLIGDHPWQLRNANHRLRYVPWVLGILPPGAEDVHLS</sequence>
<dbReference type="FunFam" id="2.30.30.1040:FF:000001">
    <property type="entry name" value="Auxin response factor"/>
    <property type="match status" value="1"/>
</dbReference>
<keyword evidence="4 9" id="KW-0805">Transcription regulation</keyword>
<comment type="caution">
    <text evidence="12">The sequence shown here is derived from an EMBL/GenBank/DDBJ whole genome shotgun (WGS) entry which is preliminary data.</text>
</comment>
<feature type="domain" description="PB1" evidence="11">
    <location>
        <begin position="505"/>
        <end position="595"/>
    </location>
</feature>
<evidence type="ECO:0000313" key="12">
    <source>
        <dbReference type="EMBL" id="KAB1199425.1"/>
    </source>
</evidence>
<gene>
    <name evidence="12" type="ORF">CJ030_MR0G024316</name>
</gene>
<keyword evidence="13" id="KW-1185">Reference proteome</keyword>
<dbReference type="GO" id="GO:0003677">
    <property type="term" value="F:DNA binding"/>
    <property type="evidence" value="ECO:0007669"/>
    <property type="project" value="UniProtKB-KW"/>
</dbReference>
<evidence type="ECO:0000256" key="5">
    <source>
        <dbReference type="ARBA" id="ARBA00023125"/>
    </source>
</evidence>
<dbReference type="CDD" id="cd10017">
    <property type="entry name" value="B3_DNA"/>
    <property type="match status" value="1"/>
</dbReference>
<proteinExistence type="inferred from homology"/>
<dbReference type="FunFam" id="2.40.330.10:FF:000001">
    <property type="entry name" value="Auxin response factor"/>
    <property type="match status" value="1"/>
</dbReference>
<dbReference type="Pfam" id="PF02362">
    <property type="entry name" value="B3"/>
    <property type="match status" value="1"/>
</dbReference>
<protein>
    <recommendedName>
        <fullName evidence="9">Auxin response factor</fullName>
    </recommendedName>
</protein>
<evidence type="ECO:0000256" key="6">
    <source>
        <dbReference type="ARBA" id="ARBA00023163"/>
    </source>
</evidence>
<dbReference type="Proteomes" id="UP000516437">
    <property type="component" value="Unassembled WGS sequence"/>
</dbReference>
<keyword evidence="8 9" id="KW-0927">Auxin signaling pathway</keyword>
<comment type="function">
    <text evidence="9">Auxin response factors (ARFs) are transcriptional factors that bind specifically to the DNA sequence 5'-TGTCTC-3' found in the auxin-responsive promoter elements (AuxREs).</text>
</comment>